<dbReference type="InterPro" id="IPR028098">
    <property type="entry name" value="Glyco_trans_4-like_N"/>
</dbReference>
<evidence type="ECO:0000259" key="1">
    <source>
        <dbReference type="Pfam" id="PF00534"/>
    </source>
</evidence>
<dbReference type="RefSeq" id="WP_310068568.1">
    <property type="nucleotide sequence ID" value="NZ_JAVDVX010000001.1"/>
</dbReference>
<evidence type="ECO:0000313" key="3">
    <source>
        <dbReference type="EMBL" id="MDR7088660.1"/>
    </source>
</evidence>
<dbReference type="Pfam" id="PF00534">
    <property type="entry name" value="Glycos_transf_1"/>
    <property type="match status" value="1"/>
</dbReference>
<proteinExistence type="predicted"/>
<gene>
    <name evidence="3" type="ORF">J2X05_000663</name>
</gene>
<dbReference type="SUPFAM" id="SSF53756">
    <property type="entry name" value="UDP-Glycosyltransferase/glycogen phosphorylase"/>
    <property type="match status" value="1"/>
</dbReference>
<dbReference type="Proteomes" id="UP001253595">
    <property type="component" value="Unassembled WGS sequence"/>
</dbReference>
<organism evidence="3 4">
    <name type="scientific">Cellvibrio fibrivorans</name>
    <dbReference type="NCBI Taxonomy" id="126350"/>
    <lineage>
        <taxon>Bacteria</taxon>
        <taxon>Pseudomonadati</taxon>
        <taxon>Pseudomonadota</taxon>
        <taxon>Gammaproteobacteria</taxon>
        <taxon>Cellvibrionales</taxon>
        <taxon>Cellvibrionaceae</taxon>
        <taxon>Cellvibrio</taxon>
    </lineage>
</organism>
<feature type="domain" description="Glycosyltransferase subfamily 4-like N-terminal" evidence="2">
    <location>
        <begin position="21"/>
        <end position="177"/>
    </location>
</feature>
<reference evidence="3 4" key="1">
    <citation type="submission" date="2023-07" db="EMBL/GenBank/DDBJ databases">
        <title>Sorghum-associated microbial communities from plants grown in Nebraska, USA.</title>
        <authorList>
            <person name="Schachtman D."/>
        </authorList>
    </citation>
    <scope>NUCLEOTIDE SEQUENCE [LARGE SCALE GENOMIC DNA]</scope>
    <source>
        <strain evidence="3 4">BE190</strain>
    </source>
</reference>
<dbReference type="CDD" id="cd03801">
    <property type="entry name" value="GT4_PimA-like"/>
    <property type="match status" value="1"/>
</dbReference>
<name>A0ABU1UU12_9GAMM</name>
<keyword evidence="4" id="KW-1185">Reference proteome</keyword>
<accession>A0ABU1UU12</accession>
<comment type="caution">
    <text evidence="3">The sequence shown here is derived from an EMBL/GenBank/DDBJ whole genome shotgun (WGS) entry which is preliminary data.</text>
</comment>
<dbReference type="InterPro" id="IPR001296">
    <property type="entry name" value="Glyco_trans_1"/>
</dbReference>
<dbReference type="Gene3D" id="3.40.50.2000">
    <property type="entry name" value="Glycogen Phosphorylase B"/>
    <property type="match status" value="2"/>
</dbReference>
<protein>
    <submittedName>
        <fullName evidence="3">Glycosyltransferase involved in cell wall biosynthesis</fullName>
    </submittedName>
</protein>
<sequence length="379" mass="41523">MQTTQSTTIALMHFGGKILRGTEVCAIHTIDALQEAGYRVLLIANNPDVIASRTRRPPDKILQSAFPEIMFDENFSFPLWQWLKKIIELKTFLITEHAALLFSSGGLPCQMGKPISKWLNIPILVHLHHPAPKRYFYFWMLPWADLIIAPSRHTQAVIQKKCNATAQVVYNGIDVEKTFFPAQRTPELRNSLGISDNAVVIASIAALVPHKRIDLFLRALAIASTKSSLPLHAVIIGTGADAQRLEQLSYELGINTSVTFIAQVPDISLYLQQVADIHLLASSEEGFGLSVVEAAACGLPNIVAAAGALTEVVQNGIDGIHVQGAQPEAFAEALLRLSENADLRLQMGQAGRQHAVTTFSVAAYKNNIVQQIQRLLTSN</sequence>
<feature type="domain" description="Glycosyl transferase family 1" evidence="1">
    <location>
        <begin position="186"/>
        <end position="353"/>
    </location>
</feature>
<dbReference type="EMBL" id="JAVDVX010000001">
    <property type="protein sequence ID" value="MDR7088660.1"/>
    <property type="molecule type" value="Genomic_DNA"/>
</dbReference>
<dbReference type="Pfam" id="PF13439">
    <property type="entry name" value="Glyco_transf_4"/>
    <property type="match status" value="1"/>
</dbReference>
<evidence type="ECO:0000313" key="4">
    <source>
        <dbReference type="Proteomes" id="UP001253595"/>
    </source>
</evidence>
<evidence type="ECO:0000259" key="2">
    <source>
        <dbReference type="Pfam" id="PF13439"/>
    </source>
</evidence>
<dbReference type="PANTHER" id="PTHR12526">
    <property type="entry name" value="GLYCOSYLTRANSFERASE"/>
    <property type="match status" value="1"/>
</dbReference>